<accession>A0ABS4FTF6</accession>
<keyword evidence="3" id="KW-1185">Reference proteome</keyword>
<proteinExistence type="predicted"/>
<sequence length="300" mass="34751">MENLKQAYETLGLSENASREEIEKTFEMLLRRSKGKSGEEATIFEQQLKAYKFIINYKEQAEIEKMSAERYRKYGKFANKAEKTSDFFRLHKTKVFVSIISVVVVIVALTTYLNHREEQKRLAALPPVDLSLLYIGNFMEHEQNSGTEALEKALLQQFPNYKRFQLDVNYMPPANKDGLTGDALAYQQKAFTVIATERPDIYVTDQTTFEWVGKMGAFKSLDEEVEGRWKSLVNEKTALKLMNEEDQKEHIYGIDVSDNPLFNELPLYKDKAILTIRDGSTNIEKSVQFIEHFLQNNKQN</sequence>
<name>A0ABS4FTF6_9BACL</name>
<keyword evidence="1" id="KW-0812">Transmembrane</keyword>
<protein>
    <recommendedName>
        <fullName evidence="4">J domain-containing protein</fullName>
    </recommendedName>
</protein>
<evidence type="ECO:0008006" key="4">
    <source>
        <dbReference type="Google" id="ProtNLM"/>
    </source>
</evidence>
<dbReference type="RefSeq" id="WP_210089463.1">
    <property type="nucleotide sequence ID" value="NZ_JAGGKG010000010.1"/>
</dbReference>
<keyword evidence="1" id="KW-1133">Transmembrane helix</keyword>
<evidence type="ECO:0000313" key="3">
    <source>
        <dbReference type="Proteomes" id="UP001519272"/>
    </source>
</evidence>
<evidence type="ECO:0000313" key="2">
    <source>
        <dbReference type="EMBL" id="MBP1905850.1"/>
    </source>
</evidence>
<keyword evidence="1" id="KW-0472">Membrane</keyword>
<gene>
    <name evidence="2" type="ORF">J2Z32_002498</name>
</gene>
<dbReference type="Proteomes" id="UP001519272">
    <property type="component" value="Unassembled WGS sequence"/>
</dbReference>
<feature type="transmembrane region" description="Helical" evidence="1">
    <location>
        <begin position="95"/>
        <end position="113"/>
    </location>
</feature>
<organism evidence="2 3">
    <name type="scientific">Paenibacillus turicensis</name>
    <dbReference type="NCBI Taxonomy" id="160487"/>
    <lineage>
        <taxon>Bacteria</taxon>
        <taxon>Bacillati</taxon>
        <taxon>Bacillota</taxon>
        <taxon>Bacilli</taxon>
        <taxon>Bacillales</taxon>
        <taxon>Paenibacillaceae</taxon>
        <taxon>Paenibacillus</taxon>
    </lineage>
</organism>
<dbReference type="EMBL" id="JAGGKG010000010">
    <property type="protein sequence ID" value="MBP1905850.1"/>
    <property type="molecule type" value="Genomic_DNA"/>
</dbReference>
<reference evidence="2 3" key="1">
    <citation type="submission" date="2021-03" db="EMBL/GenBank/DDBJ databases">
        <title>Genomic Encyclopedia of Type Strains, Phase IV (KMG-IV): sequencing the most valuable type-strain genomes for metagenomic binning, comparative biology and taxonomic classification.</title>
        <authorList>
            <person name="Goeker M."/>
        </authorList>
    </citation>
    <scope>NUCLEOTIDE SEQUENCE [LARGE SCALE GENOMIC DNA]</scope>
    <source>
        <strain evidence="2 3">DSM 14349</strain>
    </source>
</reference>
<comment type="caution">
    <text evidence="2">The sequence shown here is derived from an EMBL/GenBank/DDBJ whole genome shotgun (WGS) entry which is preliminary data.</text>
</comment>
<evidence type="ECO:0000256" key="1">
    <source>
        <dbReference type="SAM" id="Phobius"/>
    </source>
</evidence>